<proteinExistence type="predicted"/>
<reference evidence="3" key="2">
    <citation type="submission" date="2020-12" db="EMBL/GenBank/DDBJ databases">
        <title>New Spironucleus salmonicida genome in near-complete chromosomes.</title>
        <authorList>
            <person name="Xu F."/>
            <person name="Kurt Z."/>
            <person name="Jimenez-Gonzalez A."/>
            <person name="Astvaldsson A."/>
            <person name="Andersson J.O."/>
            <person name="Svard S.G."/>
        </authorList>
    </citation>
    <scope>NUCLEOTIDE SEQUENCE</scope>
    <source>
        <strain evidence="3">ATCC 50377</strain>
    </source>
</reference>
<sequence>MSRTQHTFKNQTEHNEQRIQRQIKRYQFQLALQTLQSLKNQSKKKFYTALCHAGLGLKFSKSDPLQSIFRAIFCIKNNELTVAEPYLKSLRNVPAAWKSAYHLACLELFREQGNTEKSRQEYPIFAFFEATKWQKERAIHLMKGAGEEFLHATESLQEGEASVDEEVFEGEEEEKVEIESVKEAV</sequence>
<gene>
    <name evidence="2" type="ORF">SS50377_15176</name>
    <name evidence="3" type="ORF">SS50377_26152</name>
</gene>
<organism evidence="2">
    <name type="scientific">Spironucleus salmonicida</name>
    <dbReference type="NCBI Taxonomy" id="348837"/>
    <lineage>
        <taxon>Eukaryota</taxon>
        <taxon>Metamonada</taxon>
        <taxon>Diplomonadida</taxon>
        <taxon>Hexamitidae</taxon>
        <taxon>Hexamitinae</taxon>
        <taxon>Spironucleus</taxon>
    </lineage>
</organism>
<protein>
    <submittedName>
        <fullName evidence="2">Uncharacterized protein</fullName>
    </submittedName>
</protein>
<feature type="compositionally biased region" description="Acidic residues" evidence="1">
    <location>
        <begin position="161"/>
        <end position="176"/>
    </location>
</feature>
<evidence type="ECO:0000313" key="4">
    <source>
        <dbReference type="Proteomes" id="UP000018208"/>
    </source>
</evidence>
<dbReference type="EMBL" id="KI546102">
    <property type="protein sequence ID" value="EST44885.1"/>
    <property type="molecule type" value="Genomic_DNA"/>
</dbReference>
<name>V6LJV5_9EUKA</name>
<keyword evidence="4" id="KW-1185">Reference proteome</keyword>
<reference evidence="2 3" key="1">
    <citation type="journal article" date="2014" name="PLoS Genet.">
        <title>The Genome of Spironucleus salmonicida Highlights a Fish Pathogen Adapted to Fluctuating Environments.</title>
        <authorList>
            <person name="Xu F."/>
            <person name="Jerlstrom-Hultqvist J."/>
            <person name="Einarsson E."/>
            <person name="Astvaldsson A."/>
            <person name="Svard S.G."/>
            <person name="Andersson J.O."/>
        </authorList>
    </citation>
    <scope>NUCLEOTIDE SEQUENCE</scope>
    <source>
        <strain evidence="3">ATCC 50377</strain>
    </source>
</reference>
<dbReference type="EMBL" id="AUWU02000006">
    <property type="protein sequence ID" value="KAH0571952.1"/>
    <property type="molecule type" value="Genomic_DNA"/>
</dbReference>
<accession>V6LJV5</accession>
<feature type="region of interest" description="Disordered" evidence="1">
    <location>
        <begin position="158"/>
        <end position="185"/>
    </location>
</feature>
<evidence type="ECO:0000313" key="2">
    <source>
        <dbReference type="EMBL" id="EST44885.1"/>
    </source>
</evidence>
<dbReference type="AlphaFoldDB" id="V6LJV5"/>
<dbReference type="Proteomes" id="UP000018208">
    <property type="component" value="Unassembled WGS sequence"/>
</dbReference>
<evidence type="ECO:0000256" key="1">
    <source>
        <dbReference type="SAM" id="MobiDB-lite"/>
    </source>
</evidence>
<evidence type="ECO:0000313" key="3">
    <source>
        <dbReference type="EMBL" id="KAH0571952.1"/>
    </source>
</evidence>
<dbReference type="VEuPathDB" id="GiardiaDB:SS50377_26152"/>